<keyword evidence="6 11" id="KW-0227">DNA damage</keyword>
<dbReference type="GO" id="GO:0097510">
    <property type="term" value="P:base-excision repair, AP site formation via deaminated base removal"/>
    <property type="evidence" value="ECO:0007669"/>
    <property type="project" value="TreeGrafter"/>
</dbReference>
<feature type="active site" description="Proton acceptor" evidence="10">
    <location>
        <position position="61"/>
    </location>
</feature>
<dbReference type="EC" id="3.2.2.27" evidence="4 9"/>
<dbReference type="InterPro" id="IPR002043">
    <property type="entry name" value="UDG_fam1"/>
</dbReference>
<evidence type="ECO:0000256" key="7">
    <source>
        <dbReference type="ARBA" id="ARBA00022801"/>
    </source>
</evidence>
<evidence type="ECO:0000259" key="12">
    <source>
        <dbReference type="SMART" id="SM00986"/>
    </source>
</evidence>
<protein>
    <recommendedName>
        <fullName evidence="5 9">Uracil-DNA glycosylase</fullName>
        <ecNumber evidence="4 9">3.2.2.27</ecNumber>
    </recommendedName>
</protein>
<dbReference type="Proteomes" id="UP000003937">
    <property type="component" value="Chromosome"/>
</dbReference>
<dbReference type="CDD" id="cd10027">
    <property type="entry name" value="UDG-F1-like"/>
    <property type="match status" value="1"/>
</dbReference>
<evidence type="ECO:0000313" key="14">
    <source>
        <dbReference type="Proteomes" id="UP000003937"/>
    </source>
</evidence>
<evidence type="ECO:0000256" key="9">
    <source>
        <dbReference type="NCBIfam" id="TIGR00628"/>
    </source>
</evidence>
<dbReference type="SMART" id="SM00987">
    <property type="entry name" value="UreE_C"/>
    <property type="match status" value="1"/>
</dbReference>
<dbReference type="GO" id="GO:0004844">
    <property type="term" value="F:uracil DNA N-glycosylase activity"/>
    <property type="evidence" value="ECO:0007669"/>
    <property type="project" value="UniProtKB-UniRule"/>
</dbReference>
<dbReference type="InterPro" id="IPR018085">
    <property type="entry name" value="Ura-DNA_Glyclase_AS"/>
</dbReference>
<comment type="catalytic activity">
    <reaction evidence="1 11">
        <text>Hydrolyzes single-stranded DNA or mismatched double-stranded DNA and polynucleotides, releasing free uracil.</text>
        <dbReference type="EC" id="3.2.2.27"/>
    </reaction>
</comment>
<dbReference type="HOGENOM" id="CLU_032162_3_0_6"/>
<dbReference type="AlphaFoldDB" id="J3TZB0"/>
<dbReference type="PANTHER" id="PTHR11264">
    <property type="entry name" value="URACIL-DNA GLYCOSYLASE"/>
    <property type="match status" value="1"/>
</dbReference>
<evidence type="ECO:0000256" key="1">
    <source>
        <dbReference type="ARBA" id="ARBA00001400"/>
    </source>
</evidence>
<evidence type="ECO:0000256" key="11">
    <source>
        <dbReference type="RuleBase" id="RU003780"/>
    </source>
</evidence>
<evidence type="ECO:0000256" key="8">
    <source>
        <dbReference type="ARBA" id="ARBA00023204"/>
    </source>
</evidence>
<dbReference type="PANTHER" id="PTHR11264:SF0">
    <property type="entry name" value="URACIL-DNA GLYCOSYLASE"/>
    <property type="match status" value="1"/>
</dbReference>
<comment type="similarity">
    <text evidence="3 11">Belongs to the uracil-DNA glycosylase (UDG) superfamily. UNG family.</text>
</comment>
<dbReference type="InterPro" id="IPR005122">
    <property type="entry name" value="Uracil-DNA_glycosylase-like"/>
</dbReference>
<dbReference type="NCBIfam" id="TIGR00628">
    <property type="entry name" value="ung"/>
    <property type="match status" value="1"/>
</dbReference>
<keyword evidence="8 11" id="KW-0234">DNA repair</keyword>
<evidence type="ECO:0000256" key="5">
    <source>
        <dbReference type="ARBA" id="ARBA00018429"/>
    </source>
</evidence>
<dbReference type="NCBIfam" id="NF003589">
    <property type="entry name" value="PRK05254.1-2"/>
    <property type="match status" value="1"/>
</dbReference>
<dbReference type="Gene3D" id="3.40.470.10">
    <property type="entry name" value="Uracil-DNA glycosylase-like domain"/>
    <property type="match status" value="1"/>
</dbReference>
<dbReference type="GO" id="GO:0005737">
    <property type="term" value="C:cytoplasm"/>
    <property type="evidence" value="ECO:0007669"/>
    <property type="project" value="UniProtKB-UniRule"/>
</dbReference>
<keyword evidence="7 11" id="KW-0378">Hydrolase</keyword>
<name>J3TZB0_9ENTR</name>
<evidence type="ECO:0000313" key="13">
    <source>
        <dbReference type="EMBL" id="AFP85850.1"/>
    </source>
</evidence>
<gene>
    <name evidence="13" type="ORF">A35E_00564</name>
</gene>
<keyword evidence="14" id="KW-1185">Reference proteome</keyword>
<sequence length="169" mass="19117">MITWRDVLSGEKSLPYFKKIMMLLDRERANGITIYPPAKDIFNAFYFTELNKVKVVILGQDPYHGFNQAHGLAFSVKPGLPIPLSLRNIYKELSSDIPSFILPNHGCLQSWAEQGVMLLNSVLTVQAGKAHSHANLGWDVFTDKVIQVINEKKSGIVFLFWGYHAKKKV</sequence>
<keyword evidence="13" id="KW-0326">Glycosidase</keyword>
<accession>J3TZB0</accession>
<dbReference type="InterPro" id="IPR036895">
    <property type="entry name" value="Uracil-DNA_glycosylase-like_sf"/>
</dbReference>
<dbReference type="Pfam" id="PF03167">
    <property type="entry name" value="UDG"/>
    <property type="match status" value="1"/>
</dbReference>
<dbReference type="SUPFAM" id="SSF52141">
    <property type="entry name" value="Uracil-DNA glycosylase-like"/>
    <property type="match status" value="1"/>
</dbReference>
<dbReference type="PATRIC" id="fig|134287.3.peg.535"/>
<organism evidence="13 14">
    <name type="scientific">secondary endosymbiont of Heteropsylla cubana</name>
    <dbReference type="NCBI Taxonomy" id="134287"/>
    <lineage>
        <taxon>Bacteria</taxon>
        <taxon>Pseudomonadati</taxon>
        <taxon>Pseudomonadota</taxon>
        <taxon>Gammaproteobacteria</taxon>
        <taxon>Enterobacterales</taxon>
        <taxon>Enterobacteriaceae</taxon>
        <taxon>aphid secondary symbionts</taxon>
    </lineage>
</organism>
<dbReference type="SMART" id="SM00986">
    <property type="entry name" value="UDG"/>
    <property type="match status" value="1"/>
</dbReference>
<evidence type="ECO:0000256" key="3">
    <source>
        <dbReference type="ARBA" id="ARBA00008184"/>
    </source>
</evidence>
<dbReference type="STRING" id="134287.A35E_00564"/>
<proteinExistence type="inferred from homology"/>
<evidence type="ECO:0000256" key="4">
    <source>
        <dbReference type="ARBA" id="ARBA00012030"/>
    </source>
</evidence>
<feature type="domain" description="Uracil-DNA glycosylase-like" evidence="12">
    <location>
        <begin position="45"/>
        <end position="160"/>
    </location>
</feature>
<evidence type="ECO:0000256" key="10">
    <source>
        <dbReference type="PROSITE-ProRule" id="PRU10072"/>
    </source>
</evidence>
<evidence type="ECO:0000256" key="6">
    <source>
        <dbReference type="ARBA" id="ARBA00022763"/>
    </source>
</evidence>
<comment type="function">
    <text evidence="2 11">Excises uracil residues from the DNA which can arise as a result of misincorporation of dUMP residues by DNA polymerase or due to deamination of cytosine.</text>
</comment>
<evidence type="ECO:0000256" key="2">
    <source>
        <dbReference type="ARBA" id="ARBA00002631"/>
    </source>
</evidence>
<reference evidence="13 14" key="1">
    <citation type="journal article" date="2012" name="Mol. Biol. Evol.">
        <title>Genome reduction and co-evolution between the primary and secondary bacterial symbionts of psyllids.</title>
        <authorList>
            <person name="Sloan D.B."/>
            <person name="Moran N.A."/>
        </authorList>
    </citation>
    <scope>NUCLEOTIDE SEQUENCE [LARGE SCALE GENOMIC DNA]</scope>
    <source>
        <strain evidence="13">Hcub_S</strain>
    </source>
</reference>
<dbReference type="PROSITE" id="PS00130">
    <property type="entry name" value="U_DNA_GLYCOSYLASE"/>
    <property type="match status" value="1"/>
</dbReference>
<dbReference type="KEGG" id="sehc:A35E_00564"/>
<dbReference type="NCBIfam" id="NF003592">
    <property type="entry name" value="PRK05254.1-5"/>
    <property type="match status" value="1"/>
</dbReference>
<dbReference type="EMBL" id="CP003547">
    <property type="protein sequence ID" value="AFP85850.1"/>
    <property type="molecule type" value="Genomic_DNA"/>
</dbReference>